<reference evidence="4 5" key="1">
    <citation type="submission" date="2019-01" db="EMBL/GenBank/DDBJ databases">
        <authorList>
            <person name="Deng T."/>
        </authorList>
    </citation>
    <scope>NUCLEOTIDE SEQUENCE [LARGE SCALE GENOMIC DNA]</scope>
    <source>
        <strain evidence="4 5">F8825</strain>
    </source>
</reference>
<sequence>MNENQANGTGAAEKGGVPGRAAPEVKAVPDTVSAAFEDFMQAFEAFREANDQRLSEVERKLTADTVTRDKVERINRAMDEQGRLLDQLIIKKLRPPLERTGGGAAGGMAGAEAAELKAAFESYIRRGDETGLRELGAKALSAGVPGDGGYLVPPETDTEIGRRLASVSPIRALATVRQVSGAVLKKPFAPAGMASGWVAETAVRPQTATPELAELTFPTMELYAMPAATQALLDDAAVDIEAWISGEVDVAFAEQEGAAFVSGDGVNRPKGFLSYGTVAEANWAWGSIGHVGTGVAGGFAASGASDVLISAIYALKAGHRQNAHFVMNRRTQGEIRKFKDADGNYLWQPPAAAGQAAALMGFPVTEAEDMPDIAADALSIAFGDFRAGYLVVDRTGVRILRDPYSAKPYVLFYTTKRVGGGVQNFEAIKLVKFG</sequence>
<dbReference type="EMBL" id="SDVB01000050">
    <property type="protein sequence ID" value="RYC26839.1"/>
    <property type="molecule type" value="Genomic_DNA"/>
</dbReference>
<dbReference type="SUPFAM" id="SSF56563">
    <property type="entry name" value="Major capsid protein gp5"/>
    <property type="match status" value="1"/>
</dbReference>
<evidence type="ECO:0000259" key="3">
    <source>
        <dbReference type="Pfam" id="PF05065"/>
    </source>
</evidence>
<keyword evidence="5" id="KW-1185">Reference proteome</keyword>
<dbReference type="InterPro" id="IPR024455">
    <property type="entry name" value="Phage_capsid"/>
</dbReference>
<comment type="subcellular location">
    <subcellularLocation>
        <location evidence="1">Virion</location>
    </subcellularLocation>
</comment>
<feature type="domain" description="Phage capsid-like C-terminal" evidence="3">
    <location>
        <begin position="148"/>
        <end position="433"/>
    </location>
</feature>
<evidence type="ECO:0000313" key="5">
    <source>
        <dbReference type="Proteomes" id="UP000291088"/>
    </source>
</evidence>
<dbReference type="Gene3D" id="3.30.2320.10">
    <property type="entry name" value="hypothetical protein PF0899 domain"/>
    <property type="match status" value="1"/>
</dbReference>
<dbReference type="InterPro" id="IPR054612">
    <property type="entry name" value="Phage_capsid-like_C"/>
</dbReference>
<evidence type="ECO:0000313" key="4">
    <source>
        <dbReference type="EMBL" id="RYC26839.1"/>
    </source>
</evidence>
<evidence type="ECO:0000256" key="2">
    <source>
        <dbReference type="SAM" id="MobiDB-lite"/>
    </source>
</evidence>
<dbReference type="AlphaFoldDB" id="A0A4Q2U0W5"/>
<protein>
    <submittedName>
        <fullName evidence="4">Phage major capsid protein</fullName>
    </submittedName>
</protein>
<feature type="region of interest" description="Disordered" evidence="2">
    <location>
        <begin position="1"/>
        <end position="24"/>
    </location>
</feature>
<name>A0A4Q2U0W5_9HYPH</name>
<dbReference type="RefSeq" id="WP_129330313.1">
    <property type="nucleotide sequence ID" value="NZ_SDVB01000050.1"/>
</dbReference>
<proteinExistence type="predicted"/>
<dbReference type="Gene3D" id="3.30.2400.10">
    <property type="entry name" value="Major capsid protein gp5"/>
    <property type="match status" value="1"/>
</dbReference>
<gene>
    <name evidence="4" type="ORF">EUU22_01270</name>
</gene>
<accession>A0A4Q2U0W5</accession>
<evidence type="ECO:0000256" key="1">
    <source>
        <dbReference type="ARBA" id="ARBA00004328"/>
    </source>
</evidence>
<organism evidence="4 5">
    <name type="scientific">Ciceribacter ferrooxidans</name>
    <dbReference type="NCBI Taxonomy" id="2509717"/>
    <lineage>
        <taxon>Bacteria</taxon>
        <taxon>Pseudomonadati</taxon>
        <taxon>Pseudomonadota</taxon>
        <taxon>Alphaproteobacteria</taxon>
        <taxon>Hyphomicrobiales</taxon>
        <taxon>Rhizobiaceae</taxon>
        <taxon>Ciceribacter</taxon>
    </lineage>
</organism>
<dbReference type="Proteomes" id="UP000291088">
    <property type="component" value="Unassembled WGS sequence"/>
</dbReference>
<dbReference type="OrthoDB" id="9786516at2"/>
<dbReference type="Pfam" id="PF05065">
    <property type="entry name" value="Phage_capsid"/>
    <property type="match status" value="1"/>
</dbReference>
<comment type="caution">
    <text evidence="4">The sequence shown here is derived from an EMBL/GenBank/DDBJ whole genome shotgun (WGS) entry which is preliminary data.</text>
</comment>
<dbReference type="NCBIfam" id="TIGR01554">
    <property type="entry name" value="major_cap_HK97"/>
    <property type="match status" value="1"/>
</dbReference>